<reference evidence="1" key="1">
    <citation type="journal article" date="2023" name="IScience">
        <title>Live-bearing cockroach genome reveals convergent evolutionary mechanisms linked to viviparity in insects and beyond.</title>
        <authorList>
            <person name="Fouks B."/>
            <person name="Harrison M.C."/>
            <person name="Mikhailova A.A."/>
            <person name="Marchal E."/>
            <person name="English S."/>
            <person name="Carruthers M."/>
            <person name="Jennings E.C."/>
            <person name="Chiamaka E.L."/>
            <person name="Frigard R.A."/>
            <person name="Pippel M."/>
            <person name="Attardo G.M."/>
            <person name="Benoit J.B."/>
            <person name="Bornberg-Bauer E."/>
            <person name="Tobe S.S."/>
        </authorList>
    </citation>
    <scope>NUCLEOTIDE SEQUENCE</scope>
    <source>
        <strain evidence="1">Stay&amp;Tobe</strain>
    </source>
</reference>
<organism evidence="1 2">
    <name type="scientific">Diploptera punctata</name>
    <name type="common">Pacific beetle cockroach</name>
    <dbReference type="NCBI Taxonomy" id="6984"/>
    <lineage>
        <taxon>Eukaryota</taxon>
        <taxon>Metazoa</taxon>
        <taxon>Ecdysozoa</taxon>
        <taxon>Arthropoda</taxon>
        <taxon>Hexapoda</taxon>
        <taxon>Insecta</taxon>
        <taxon>Pterygota</taxon>
        <taxon>Neoptera</taxon>
        <taxon>Polyneoptera</taxon>
        <taxon>Dictyoptera</taxon>
        <taxon>Blattodea</taxon>
        <taxon>Blaberoidea</taxon>
        <taxon>Blaberidae</taxon>
        <taxon>Diplopterinae</taxon>
        <taxon>Diploptera</taxon>
    </lineage>
</organism>
<protein>
    <submittedName>
        <fullName evidence="1">Uncharacterized protein</fullName>
    </submittedName>
</protein>
<accession>A0AAD8A763</accession>
<sequence>GVHSSRFFPGQSCCLENVPLSRKFSWGLSNIFSREDYTRQTDCMHVMMWRRYSYAMTQFLLS</sequence>
<comment type="caution">
    <text evidence="1">The sequence shown here is derived from an EMBL/GenBank/DDBJ whole genome shotgun (WGS) entry which is preliminary data.</text>
</comment>
<proteinExistence type="predicted"/>
<feature type="non-terminal residue" evidence="1">
    <location>
        <position position="1"/>
    </location>
</feature>
<reference evidence="1" key="2">
    <citation type="submission" date="2023-05" db="EMBL/GenBank/DDBJ databases">
        <authorList>
            <person name="Fouks B."/>
        </authorList>
    </citation>
    <scope>NUCLEOTIDE SEQUENCE</scope>
    <source>
        <strain evidence="1">Stay&amp;Tobe</strain>
        <tissue evidence="1">Testes</tissue>
    </source>
</reference>
<evidence type="ECO:0000313" key="2">
    <source>
        <dbReference type="Proteomes" id="UP001233999"/>
    </source>
</evidence>
<dbReference type="Proteomes" id="UP001233999">
    <property type="component" value="Unassembled WGS sequence"/>
</dbReference>
<keyword evidence="2" id="KW-1185">Reference proteome</keyword>
<evidence type="ECO:0000313" key="1">
    <source>
        <dbReference type="EMBL" id="KAJ9593737.1"/>
    </source>
</evidence>
<gene>
    <name evidence="1" type="ORF">L9F63_014710</name>
</gene>
<dbReference type="EMBL" id="JASPKZ010003409">
    <property type="protein sequence ID" value="KAJ9593737.1"/>
    <property type="molecule type" value="Genomic_DNA"/>
</dbReference>
<feature type="non-terminal residue" evidence="1">
    <location>
        <position position="62"/>
    </location>
</feature>
<dbReference type="AlphaFoldDB" id="A0AAD8A763"/>
<name>A0AAD8A763_DIPPU</name>